<dbReference type="Pfam" id="PF12937">
    <property type="entry name" value="F-box-like"/>
    <property type="match status" value="1"/>
</dbReference>
<evidence type="ECO:0000259" key="1">
    <source>
        <dbReference type="PROSITE" id="PS50181"/>
    </source>
</evidence>
<feature type="domain" description="F-box" evidence="1">
    <location>
        <begin position="1"/>
        <end position="45"/>
    </location>
</feature>
<accession>A0A1J1J261</accession>
<gene>
    <name evidence="2" type="ORF">CLUMA_CG018074</name>
</gene>
<dbReference type="InterPro" id="IPR032675">
    <property type="entry name" value="LRR_dom_sf"/>
</dbReference>
<dbReference type="InterPro" id="IPR036047">
    <property type="entry name" value="F-box-like_dom_sf"/>
</dbReference>
<dbReference type="AlphaFoldDB" id="A0A1J1J261"/>
<evidence type="ECO:0000313" key="3">
    <source>
        <dbReference type="Proteomes" id="UP000183832"/>
    </source>
</evidence>
<dbReference type="SMART" id="SM00256">
    <property type="entry name" value="FBOX"/>
    <property type="match status" value="1"/>
</dbReference>
<keyword evidence="3" id="KW-1185">Reference proteome</keyword>
<dbReference type="SUPFAM" id="SSF81383">
    <property type="entry name" value="F-box domain"/>
    <property type="match status" value="1"/>
</dbReference>
<dbReference type="InterPro" id="IPR001810">
    <property type="entry name" value="F-box_dom"/>
</dbReference>
<dbReference type="Proteomes" id="UP000183832">
    <property type="component" value="Unassembled WGS sequence"/>
</dbReference>
<organism evidence="2 3">
    <name type="scientific">Clunio marinus</name>
    <dbReference type="NCBI Taxonomy" id="568069"/>
    <lineage>
        <taxon>Eukaryota</taxon>
        <taxon>Metazoa</taxon>
        <taxon>Ecdysozoa</taxon>
        <taxon>Arthropoda</taxon>
        <taxon>Hexapoda</taxon>
        <taxon>Insecta</taxon>
        <taxon>Pterygota</taxon>
        <taxon>Neoptera</taxon>
        <taxon>Endopterygota</taxon>
        <taxon>Diptera</taxon>
        <taxon>Nematocera</taxon>
        <taxon>Chironomoidea</taxon>
        <taxon>Chironomidae</taxon>
        <taxon>Clunio</taxon>
    </lineage>
</organism>
<reference evidence="2 3" key="1">
    <citation type="submission" date="2015-04" db="EMBL/GenBank/DDBJ databases">
        <authorList>
            <person name="Syromyatnikov M.Y."/>
            <person name="Popov V.N."/>
        </authorList>
    </citation>
    <scope>NUCLEOTIDE SEQUENCE [LARGE SCALE GENOMIC DNA]</scope>
</reference>
<name>A0A1J1J261_9DIPT</name>
<dbReference type="EMBL" id="CVRI01000064">
    <property type="protein sequence ID" value="CRL04937.1"/>
    <property type="molecule type" value="Genomic_DNA"/>
</dbReference>
<dbReference type="SUPFAM" id="SSF52047">
    <property type="entry name" value="RNI-like"/>
    <property type="match status" value="1"/>
</dbReference>
<protein>
    <submittedName>
        <fullName evidence="2">CLUMA_CG018074, isoform A</fullName>
    </submittedName>
</protein>
<sequence>MDLLPAEMLFEIFKDLSAEDLINLSCVCKSFNAFINNELNLVRKLQMCFRKLNYKDESTLGDRQYTKLCIGFFSTSYHRKLFHSISSRLTTLSFSNIKLKLNILKAILNAAPNVTSINFFKFTLLDAPRVLKKPFPQLDIKSLVCTRCDPGVYRIFNECNIKELTVINDDKDDFYDFRHLTSLLKSQKTLKCIFIEGLFQTNLFIDESLDKVDFHLESFTIINGNFCKTIHLKDFIENHADSLTRLTISDVEYCDFTPSLICLTNLRMFDFSNIFLHNLETLESVEILSIGGQKMNISKGCLSKFPFTKILKLKWMRNEEMLDIMSQNMKELVEVEITEGIVDGLKSKTLKTIVLDNVDRLPLNFFIENDKIEDFTFLNCSFVNDEIIENVVSLKHLSRLTIIRSGNITNNALKLIRNNCKHLEKIVVKENGNHLNWKLMDIMNCKVNIQ</sequence>
<proteinExistence type="predicted"/>
<dbReference type="PROSITE" id="PS50181">
    <property type="entry name" value="FBOX"/>
    <property type="match status" value="1"/>
</dbReference>
<evidence type="ECO:0000313" key="2">
    <source>
        <dbReference type="EMBL" id="CRL04937.1"/>
    </source>
</evidence>
<dbReference type="CDD" id="cd09917">
    <property type="entry name" value="F-box_SF"/>
    <property type="match status" value="1"/>
</dbReference>
<dbReference type="Gene3D" id="3.80.10.10">
    <property type="entry name" value="Ribonuclease Inhibitor"/>
    <property type="match status" value="1"/>
</dbReference>